<reference evidence="2" key="2">
    <citation type="submission" date="2013-03" db="EMBL/GenBank/DDBJ databases">
        <title>The Cellulophaga phages: a novel, diverse, and globally ubiquitous model system.</title>
        <authorList>
            <person name="Holmfeldt K."/>
            <person name="Solonenko N."/>
            <person name="Shah M."/>
            <person name="Corrier K."/>
            <person name="Riemann L."/>
            <person name="VerBerkmoes N.C."/>
            <person name="Sullivan M.B."/>
        </authorList>
    </citation>
    <scope>NUCLEOTIDE SEQUENCE [LARGE SCALE GENOMIC DNA]</scope>
</reference>
<dbReference type="GeneID" id="16796954"/>
<evidence type="ECO:0000313" key="1">
    <source>
        <dbReference type="EMBL" id="AGO48411.1"/>
    </source>
</evidence>
<proteinExistence type="predicted"/>
<dbReference type="RefSeq" id="YP_008241989.1">
    <property type="nucleotide sequence ID" value="NC_021802.1"/>
</dbReference>
<protein>
    <submittedName>
        <fullName evidence="1">Uncharacterized protein</fullName>
    </submittedName>
</protein>
<organism evidence="1 2">
    <name type="scientific">Cellulophaga phage phi10:1</name>
    <dbReference type="NCBI Taxonomy" id="1327981"/>
    <lineage>
        <taxon>Viruses</taxon>
        <taxon>Duplodnaviria</taxon>
        <taxon>Heunggongvirae</taxon>
        <taxon>Uroviricota</taxon>
        <taxon>Caudoviricetes</taxon>
        <taxon>Assiduviridae</taxon>
        <taxon>Cebadecemvirus</taxon>
        <taxon>Cebadecemvirus phi10una</taxon>
    </lineage>
</organism>
<sequence>MKDVIEEFLKQNDIKKDDSGLYSLGISDLIRLDFVLNSQSNKIKSSDLIMPKQK</sequence>
<reference evidence="1 2" key="1">
    <citation type="journal article" date="2013" name="Proc. Natl. Acad. Sci. U.S.A.">
        <title>Twelve previously unknown phage genera are ubiquitous in global oceans.</title>
        <authorList>
            <person name="Holmfeldt K."/>
            <person name="Solonenko N."/>
            <person name="Shah M."/>
            <person name="Corrier K."/>
            <person name="Riemann L."/>
            <person name="Verberkmoes N.C."/>
            <person name="Sullivan M.B."/>
        </authorList>
    </citation>
    <scope>NUCLEOTIDE SEQUENCE [LARGE SCALE GENOMIC DNA]</scope>
    <source>
        <strain evidence="1">Phi10:1</strain>
    </source>
</reference>
<evidence type="ECO:0000313" key="2">
    <source>
        <dbReference type="Proteomes" id="UP000014711"/>
    </source>
</evidence>
<dbReference type="KEGG" id="vg:16796954"/>
<keyword evidence="2" id="KW-1185">Reference proteome</keyword>
<gene>
    <name evidence="1" type="ORF">Phi10:1_gp070</name>
</gene>
<accession>R9ZZ70</accession>
<dbReference type="OrthoDB" id="41725at10239"/>
<name>R9ZZ70_9CAUD</name>
<dbReference type="Proteomes" id="UP000014711">
    <property type="component" value="Segment"/>
</dbReference>
<dbReference type="EMBL" id="KC821618">
    <property type="protein sequence ID" value="AGO48411.1"/>
    <property type="molecule type" value="Genomic_DNA"/>
</dbReference>